<dbReference type="Proteomes" id="UP000002362">
    <property type="component" value="Chromosome"/>
</dbReference>
<name>D5T2K2_LEUKI</name>
<protein>
    <submittedName>
        <fullName evidence="1">Uncharacterized protein</fullName>
    </submittedName>
</protein>
<dbReference type="KEGG" id="lki:LKI_04800"/>
<dbReference type="STRING" id="762051.LKI_04800"/>
<evidence type="ECO:0000313" key="1">
    <source>
        <dbReference type="EMBL" id="ADG40501.1"/>
    </source>
</evidence>
<dbReference type="HOGENOM" id="CLU_213271_0_0_9"/>
<sequence>MANGIYLNLGSLLTQEKVVAVKVTDKLVKTLHFDTIET</sequence>
<accession>D5T2K2</accession>
<organism evidence="1 2">
    <name type="scientific">Leuconostoc kimchii (strain IMSNU 11154 / KCTC 2386 / IH25)</name>
    <dbReference type="NCBI Taxonomy" id="762051"/>
    <lineage>
        <taxon>Bacteria</taxon>
        <taxon>Bacillati</taxon>
        <taxon>Bacillota</taxon>
        <taxon>Bacilli</taxon>
        <taxon>Lactobacillales</taxon>
        <taxon>Lactobacillaceae</taxon>
        <taxon>Leuconostoc</taxon>
    </lineage>
</organism>
<dbReference type="PATRIC" id="fig|762051.18.peg.967"/>
<dbReference type="AlphaFoldDB" id="D5T2K2"/>
<proteinExistence type="predicted"/>
<gene>
    <name evidence="1" type="ordered locus">LKI_04800</name>
</gene>
<reference evidence="1 2" key="1">
    <citation type="journal article" date="2010" name="J. Bacteriol.">
        <title>Complete genome sequence analysis of Leuconostoc kimchii IMSNU 11154.</title>
        <authorList>
            <person name="Oh H.M."/>
            <person name="Cho Y.J."/>
            <person name="Kim B.K."/>
            <person name="Roe J.H."/>
            <person name="Kang S.O."/>
            <person name="Nahm B.H."/>
            <person name="Jeong G."/>
            <person name="Han H.U."/>
            <person name="Chun J."/>
        </authorList>
    </citation>
    <scope>NUCLEOTIDE SEQUENCE [LARGE SCALE GENOMIC DNA]</scope>
    <source>
        <strain evidence="2">IMSNU 11154 / KCTC 2386 / IH25</strain>
    </source>
</reference>
<evidence type="ECO:0000313" key="2">
    <source>
        <dbReference type="Proteomes" id="UP000002362"/>
    </source>
</evidence>
<dbReference type="EMBL" id="CP001758">
    <property type="protein sequence ID" value="ADG40501.1"/>
    <property type="molecule type" value="Genomic_DNA"/>
</dbReference>